<dbReference type="eggNOG" id="COG0095">
    <property type="taxonomic scope" value="Bacteria"/>
</dbReference>
<dbReference type="Gene3D" id="3.30.930.10">
    <property type="entry name" value="Bira Bifunctional Protein, Domain 2"/>
    <property type="match status" value="1"/>
</dbReference>
<feature type="domain" description="BPL/LPL catalytic" evidence="1">
    <location>
        <begin position="34"/>
        <end position="226"/>
    </location>
</feature>
<dbReference type="STRING" id="396588.Tgr7_2206"/>
<evidence type="ECO:0000259" key="1">
    <source>
        <dbReference type="PROSITE" id="PS51733"/>
    </source>
</evidence>
<dbReference type="GO" id="GO:0016874">
    <property type="term" value="F:ligase activity"/>
    <property type="evidence" value="ECO:0007669"/>
    <property type="project" value="UniProtKB-KW"/>
</dbReference>
<organism evidence="2 3">
    <name type="scientific">Thioalkalivibrio sulfidiphilus (strain HL-EbGR7)</name>
    <dbReference type="NCBI Taxonomy" id="396588"/>
    <lineage>
        <taxon>Bacteria</taxon>
        <taxon>Pseudomonadati</taxon>
        <taxon>Pseudomonadota</taxon>
        <taxon>Gammaproteobacteria</taxon>
        <taxon>Chromatiales</taxon>
        <taxon>Ectothiorhodospiraceae</taxon>
        <taxon>Thioalkalivibrio</taxon>
    </lineage>
</organism>
<evidence type="ECO:0000313" key="2">
    <source>
        <dbReference type="EMBL" id="ACL73286.1"/>
    </source>
</evidence>
<dbReference type="Pfam" id="PF21948">
    <property type="entry name" value="LplA-B_cat"/>
    <property type="match status" value="1"/>
</dbReference>
<dbReference type="AlphaFoldDB" id="B8GUG6"/>
<proteinExistence type="predicted"/>
<name>B8GUG6_THISH</name>
<accession>B8GUG6</accession>
<dbReference type="SUPFAM" id="SSF55681">
    <property type="entry name" value="Class II aaRS and biotin synthetases"/>
    <property type="match status" value="1"/>
</dbReference>
<dbReference type="OrthoDB" id="9787898at2"/>
<gene>
    <name evidence="2" type="ordered locus">Tgr7_2206</name>
</gene>
<dbReference type="PANTHER" id="PTHR43679:SF2">
    <property type="entry name" value="OCTANOYL-[GCVH]:PROTEIN N-OCTANOYLTRANSFERASE"/>
    <property type="match status" value="1"/>
</dbReference>
<dbReference type="InterPro" id="IPR004143">
    <property type="entry name" value="BPL_LPL_catalytic"/>
</dbReference>
<dbReference type="InterPro" id="IPR045864">
    <property type="entry name" value="aa-tRNA-synth_II/BPL/LPL"/>
</dbReference>
<dbReference type="Proteomes" id="UP000002383">
    <property type="component" value="Chromosome"/>
</dbReference>
<dbReference type="RefSeq" id="WP_012638764.1">
    <property type="nucleotide sequence ID" value="NC_011901.1"/>
</dbReference>
<dbReference type="InterPro" id="IPR050664">
    <property type="entry name" value="Octanoyltrans_LipM/LipL"/>
</dbReference>
<dbReference type="EMBL" id="CP001339">
    <property type="protein sequence ID" value="ACL73286.1"/>
    <property type="molecule type" value="Genomic_DNA"/>
</dbReference>
<protein>
    <submittedName>
        <fullName evidence="2">Biotin/lipoate A/B protein ligase</fullName>
    </submittedName>
</protein>
<dbReference type="HOGENOM" id="CLU_022986_1_1_6"/>
<evidence type="ECO:0000313" key="3">
    <source>
        <dbReference type="Proteomes" id="UP000002383"/>
    </source>
</evidence>
<reference evidence="2 3" key="1">
    <citation type="journal article" date="2011" name="Stand. Genomic Sci.">
        <title>Complete genome sequence of 'Thioalkalivibrio sulfidophilus' HL-EbGr7.</title>
        <authorList>
            <person name="Muyzer G."/>
            <person name="Sorokin D.Y."/>
            <person name="Mavromatis K."/>
            <person name="Lapidus A."/>
            <person name="Clum A."/>
            <person name="Ivanova N."/>
            <person name="Pati A."/>
            <person name="d'Haeseleer P."/>
            <person name="Woyke T."/>
            <person name="Kyrpides N.C."/>
        </authorList>
    </citation>
    <scope>NUCLEOTIDE SEQUENCE [LARGE SCALE GENOMIC DNA]</scope>
    <source>
        <strain evidence="2 3">HL-EbGR7</strain>
    </source>
</reference>
<dbReference type="KEGG" id="tgr:Tgr7_2206"/>
<keyword evidence="2" id="KW-0436">Ligase</keyword>
<sequence length="360" mass="39756">MREAKTLRVLDTGLRRAAENMALNRALLESHQAGTSPHTLRFLRFTPSALLGFHQDVEQELRTDYCAEHGIDIQRRITGGGAIYFDETQIGWELYLDKAFLGTADMGAIARKICEAAAEGISALGVDARYRPRNDIEVDGRKISGTGGAFDGDSIMYQGTLLIDFDVERMLRVLRIPAEKLSDKAIESARDRVANLKDLLGGNMPSFDEVQKRLAESFARAFDVSLEFADAMNGAEEGAFQEALAEIDTPEWINQHNRPATDATMREAITRSQGGTMRVGVAVDPARNQLKQLWITGDFFVKPQRLVVDLEGALRNTPIEALEANVKAFFEAHPAEMLMLTPEDFITAIRAALDAGEARA</sequence>
<keyword evidence="3" id="KW-1185">Reference proteome</keyword>
<dbReference type="PROSITE" id="PS51733">
    <property type="entry name" value="BPL_LPL_CATALYTIC"/>
    <property type="match status" value="1"/>
</dbReference>
<dbReference type="Gene3D" id="3.30.390.50">
    <property type="entry name" value="CO dehydrogenase flavoprotein, C-terminal domain"/>
    <property type="match status" value="1"/>
</dbReference>
<dbReference type="CDD" id="cd16443">
    <property type="entry name" value="LplA"/>
    <property type="match status" value="1"/>
</dbReference>
<dbReference type="PANTHER" id="PTHR43679">
    <property type="entry name" value="OCTANOYLTRANSFERASE LIPM-RELATED"/>
    <property type="match status" value="1"/>
</dbReference>